<dbReference type="AlphaFoldDB" id="A0A1A9UWL6"/>
<dbReference type="InterPro" id="IPR015943">
    <property type="entry name" value="WD40/YVTN_repeat-like_dom_sf"/>
</dbReference>
<accession>A0A1A9UWL6</accession>
<dbReference type="VEuPathDB" id="VectorBase:GAUT018180"/>
<dbReference type="Gene3D" id="2.130.10.10">
    <property type="entry name" value="YVTN repeat-like/Quinoprotein amine dehydrogenase"/>
    <property type="match status" value="1"/>
</dbReference>
<dbReference type="InterPro" id="IPR036322">
    <property type="entry name" value="WD40_repeat_dom_sf"/>
</dbReference>
<keyword evidence="2" id="KW-1133">Transmembrane helix</keyword>
<keyword evidence="4" id="KW-1185">Reference proteome</keyword>
<keyword evidence="2" id="KW-0472">Membrane</keyword>
<evidence type="ECO:0000313" key="4">
    <source>
        <dbReference type="Proteomes" id="UP000078200"/>
    </source>
</evidence>
<dbReference type="STRING" id="7395.A0A1A9UWL6"/>
<feature type="compositionally biased region" description="Acidic residues" evidence="1">
    <location>
        <begin position="88"/>
        <end position="97"/>
    </location>
</feature>
<dbReference type="Proteomes" id="UP000078200">
    <property type="component" value="Unassembled WGS sequence"/>
</dbReference>
<evidence type="ECO:0000256" key="1">
    <source>
        <dbReference type="SAM" id="MobiDB-lite"/>
    </source>
</evidence>
<reference evidence="3" key="1">
    <citation type="submission" date="2020-05" db="UniProtKB">
        <authorList>
            <consortium name="EnsemblMetazoa"/>
        </authorList>
    </citation>
    <scope>IDENTIFICATION</scope>
    <source>
        <strain evidence="3">TTRI</strain>
    </source>
</reference>
<feature type="region of interest" description="Disordered" evidence="1">
    <location>
        <begin position="83"/>
        <end position="106"/>
    </location>
</feature>
<keyword evidence="2" id="KW-0812">Transmembrane</keyword>
<name>A0A1A9UWL6_GLOAU</name>
<evidence type="ECO:0000313" key="3">
    <source>
        <dbReference type="EnsemblMetazoa" id="GAUT018180-PA"/>
    </source>
</evidence>
<organism evidence="3 4">
    <name type="scientific">Glossina austeni</name>
    <name type="common">Savannah tsetse fly</name>
    <dbReference type="NCBI Taxonomy" id="7395"/>
    <lineage>
        <taxon>Eukaryota</taxon>
        <taxon>Metazoa</taxon>
        <taxon>Ecdysozoa</taxon>
        <taxon>Arthropoda</taxon>
        <taxon>Hexapoda</taxon>
        <taxon>Insecta</taxon>
        <taxon>Pterygota</taxon>
        <taxon>Neoptera</taxon>
        <taxon>Endopterygota</taxon>
        <taxon>Diptera</taxon>
        <taxon>Brachycera</taxon>
        <taxon>Muscomorpha</taxon>
        <taxon>Hippoboscoidea</taxon>
        <taxon>Glossinidae</taxon>
        <taxon>Glossina</taxon>
    </lineage>
</organism>
<evidence type="ECO:0000256" key="2">
    <source>
        <dbReference type="SAM" id="Phobius"/>
    </source>
</evidence>
<dbReference type="EnsemblMetazoa" id="GAUT018180-RA">
    <property type="protein sequence ID" value="GAUT018180-PA"/>
    <property type="gene ID" value="GAUT018180"/>
</dbReference>
<feature type="transmembrane region" description="Helical" evidence="2">
    <location>
        <begin position="50"/>
        <end position="72"/>
    </location>
</feature>
<protein>
    <submittedName>
        <fullName evidence="3">Uncharacterized protein</fullName>
    </submittedName>
</protein>
<sequence length="106" mass="12252">MWDILTSQRVRCLTSNSNFLNTVHSTRGGTQMLCTDEDDRTIRLWDKRKIVCKHFGGILSVLIIVICLWVIFNRRDAQRQAHPKLGVEAEDVEENELEEHSGDQDV</sequence>
<dbReference type="SUPFAM" id="SSF50978">
    <property type="entry name" value="WD40 repeat-like"/>
    <property type="match status" value="1"/>
</dbReference>
<proteinExistence type="predicted"/>